<dbReference type="RefSeq" id="WP_115497121.1">
    <property type="nucleotide sequence ID" value="NZ_QRBE01000015.1"/>
</dbReference>
<evidence type="ECO:0000256" key="1">
    <source>
        <dbReference type="SAM" id="Phobius"/>
    </source>
</evidence>
<dbReference type="OrthoDB" id="5955890at2"/>
<proteinExistence type="predicted"/>
<dbReference type="EMBL" id="QRBE01000015">
    <property type="protein sequence ID" value="RDS79193.1"/>
    <property type="molecule type" value="Genomic_DNA"/>
</dbReference>
<feature type="transmembrane region" description="Helical" evidence="1">
    <location>
        <begin position="6"/>
        <end position="31"/>
    </location>
</feature>
<evidence type="ECO:0000313" key="2">
    <source>
        <dbReference type="EMBL" id="RDS79193.1"/>
    </source>
</evidence>
<keyword evidence="3" id="KW-1185">Reference proteome</keyword>
<dbReference type="AlphaFoldDB" id="A0A370WSV5"/>
<keyword evidence="1" id="KW-0812">Transmembrane</keyword>
<keyword evidence="1" id="KW-0472">Membrane</keyword>
<accession>A0A370WSV5</accession>
<keyword evidence="1" id="KW-1133">Transmembrane helix</keyword>
<organism evidence="2 3">
    <name type="scientific">Dyella monticola</name>
    <dbReference type="NCBI Taxonomy" id="1927958"/>
    <lineage>
        <taxon>Bacteria</taxon>
        <taxon>Pseudomonadati</taxon>
        <taxon>Pseudomonadota</taxon>
        <taxon>Gammaproteobacteria</taxon>
        <taxon>Lysobacterales</taxon>
        <taxon>Rhodanobacteraceae</taxon>
        <taxon>Dyella</taxon>
    </lineage>
</organism>
<comment type="caution">
    <text evidence="2">The sequence shown here is derived from an EMBL/GenBank/DDBJ whole genome shotgun (WGS) entry which is preliminary data.</text>
</comment>
<sequence length="99" mass="10375">MKRAPAGSVVGLCSASATMSAMGMAFLGYWGVHEPTPWVARDIVVVCLAFLSFLALGTTIWVATTPVPEGAVERIAPARLTFASGLVLMWVGIIVAIAR</sequence>
<protein>
    <submittedName>
        <fullName evidence="2">Uncharacterized protein</fullName>
    </submittedName>
</protein>
<evidence type="ECO:0000313" key="3">
    <source>
        <dbReference type="Proteomes" id="UP000254258"/>
    </source>
</evidence>
<dbReference type="Proteomes" id="UP000254258">
    <property type="component" value="Unassembled WGS sequence"/>
</dbReference>
<feature type="transmembrane region" description="Helical" evidence="1">
    <location>
        <begin position="76"/>
        <end position="98"/>
    </location>
</feature>
<gene>
    <name evidence="2" type="ORF">DWU98_18755</name>
</gene>
<name>A0A370WSV5_9GAMM</name>
<feature type="transmembrane region" description="Helical" evidence="1">
    <location>
        <begin position="43"/>
        <end position="64"/>
    </location>
</feature>
<reference evidence="2 3" key="1">
    <citation type="submission" date="2018-07" db="EMBL/GenBank/DDBJ databases">
        <title>Dyella monticola sp. nov. and Dyella psychrodurans sp. nov. isolated from monsoon evergreen broad-leaved forest soil of Dinghu Mountain, China.</title>
        <authorList>
            <person name="Gao Z."/>
            <person name="Qiu L."/>
        </authorList>
    </citation>
    <scope>NUCLEOTIDE SEQUENCE [LARGE SCALE GENOMIC DNA]</scope>
    <source>
        <strain evidence="2 3">4G-K06</strain>
    </source>
</reference>